<evidence type="ECO:0000256" key="2">
    <source>
        <dbReference type="ARBA" id="ARBA00022475"/>
    </source>
</evidence>
<keyword evidence="3 6" id="KW-0812">Transmembrane</keyword>
<feature type="transmembrane region" description="Helical" evidence="6">
    <location>
        <begin position="142"/>
        <end position="161"/>
    </location>
</feature>
<keyword evidence="5 6" id="KW-0472">Membrane</keyword>
<feature type="transmembrane region" description="Helical" evidence="6">
    <location>
        <begin position="21"/>
        <end position="45"/>
    </location>
</feature>
<feature type="transmembrane region" description="Helical" evidence="6">
    <location>
        <begin position="264"/>
        <end position="286"/>
    </location>
</feature>
<feature type="transmembrane region" description="Helical" evidence="6">
    <location>
        <begin position="100"/>
        <end position="122"/>
    </location>
</feature>
<accession>A0A2T2WVX9</accession>
<dbReference type="AlphaFoldDB" id="A0A2T2WVX9"/>
<evidence type="ECO:0008006" key="9">
    <source>
        <dbReference type="Google" id="ProtNLM"/>
    </source>
</evidence>
<dbReference type="EMBL" id="PXYX01000023">
    <property type="protein sequence ID" value="PSR26390.1"/>
    <property type="molecule type" value="Genomic_DNA"/>
</dbReference>
<feature type="transmembrane region" description="Helical" evidence="6">
    <location>
        <begin position="367"/>
        <end position="386"/>
    </location>
</feature>
<proteinExistence type="predicted"/>
<evidence type="ECO:0000256" key="6">
    <source>
        <dbReference type="SAM" id="Phobius"/>
    </source>
</evidence>
<comment type="caution">
    <text evidence="7">The sequence shown here is derived from an EMBL/GenBank/DDBJ whole genome shotgun (WGS) entry which is preliminary data.</text>
</comment>
<sequence>MSEPLRSELLLSESHEGLAKDLTWLSVIGLGVSSEVGAGVFYLTAQVQGVVPGIGPHVPLVLIVDAILAAVLAVTYWFFSHSIAGAGGEYLFVSRSLGPQIGFVIHVVSWFGATASIGFLAYTAPSFIAQALMLVQKGAGLWMSSTIGTVVTGLFLIWLAWGIHVRGIKHVGTLVKIAMVVIFLAALSVIITGFTHNGTELAQKLATHDQLSASYLSAHATAHPSWLAFFEALPVLYFAYAGLRSATYAGGETPNAKMVVGRSILIVLALVAVLYVSFALALYHMAPWPVVAGLISTGHKSLANATALAGLFLPNWLAVILSFGVAFIVFKTMLPGMMGQSRMLLAFAKDGWVPKPLAQLSPRKTPVTALTVGALLSSLILIQTALTGTAFGLASSVLAGAIVHAALGLGLIFMPTLAPALFAANKSWLVHYAGLRILLGSLMVLIGGGLGILVVIPEIKNPWYFNPLFQVLLFAGIGVVLFRHYAKREVPSTSS</sequence>
<feature type="transmembrane region" description="Helical" evidence="6">
    <location>
        <begin position="435"/>
        <end position="456"/>
    </location>
</feature>
<dbReference type="Pfam" id="PF13520">
    <property type="entry name" value="AA_permease_2"/>
    <property type="match status" value="1"/>
</dbReference>
<feature type="transmembrane region" description="Helical" evidence="6">
    <location>
        <begin position="398"/>
        <end position="423"/>
    </location>
</feature>
<name>A0A2T2WVX9_SULTH</name>
<evidence type="ECO:0000256" key="3">
    <source>
        <dbReference type="ARBA" id="ARBA00022692"/>
    </source>
</evidence>
<comment type="subcellular location">
    <subcellularLocation>
        <location evidence="1">Cell membrane</location>
        <topology evidence="1">Multi-pass membrane protein</topology>
    </subcellularLocation>
</comment>
<dbReference type="PIRSF" id="PIRSF006060">
    <property type="entry name" value="AA_transporter"/>
    <property type="match status" value="1"/>
</dbReference>
<feature type="transmembrane region" description="Helical" evidence="6">
    <location>
        <begin position="173"/>
        <end position="194"/>
    </location>
</feature>
<dbReference type="GO" id="GO:0005886">
    <property type="term" value="C:plasma membrane"/>
    <property type="evidence" value="ECO:0007669"/>
    <property type="project" value="UniProtKB-SubCell"/>
</dbReference>
<evidence type="ECO:0000256" key="1">
    <source>
        <dbReference type="ARBA" id="ARBA00004651"/>
    </source>
</evidence>
<dbReference type="PANTHER" id="PTHR42770">
    <property type="entry name" value="AMINO ACID TRANSPORTER-RELATED"/>
    <property type="match status" value="1"/>
</dbReference>
<evidence type="ECO:0000313" key="8">
    <source>
        <dbReference type="Proteomes" id="UP000242705"/>
    </source>
</evidence>
<feature type="transmembrane region" description="Helical" evidence="6">
    <location>
        <begin position="225"/>
        <end position="243"/>
    </location>
</feature>
<keyword evidence="4 6" id="KW-1133">Transmembrane helix</keyword>
<feature type="transmembrane region" description="Helical" evidence="6">
    <location>
        <begin position="57"/>
        <end position="79"/>
    </location>
</feature>
<keyword evidence="2" id="KW-1003">Cell membrane</keyword>
<reference evidence="7 8" key="1">
    <citation type="journal article" date="2014" name="BMC Genomics">
        <title>Comparison of environmental and isolate Sulfobacillus genomes reveals diverse carbon, sulfur, nitrogen, and hydrogen metabolisms.</title>
        <authorList>
            <person name="Justice N.B."/>
            <person name="Norman A."/>
            <person name="Brown C.T."/>
            <person name="Singh A."/>
            <person name="Thomas B.C."/>
            <person name="Banfield J.F."/>
        </authorList>
    </citation>
    <scope>NUCLEOTIDE SEQUENCE [LARGE SCALE GENOMIC DNA]</scope>
    <source>
        <strain evidence="7">AMDSBA5</strain>
    </source>
</reference>
<dbReference type="GO" id="GO:0022857">
    <property type="term" value="F:transmembrane transporter activity"/>
    <property type="evidence" value="ECO:0007669"/>
    <property type="project" value="InterPro"/>
</dbReference>
<dbReference type="PANTHER" id="PTHR42770:SF7">
    <property type="entry name" value="MEMBRANE PROTEIN"/>
    <property type="match status" value="1"/>
</dbReference>
<dbReference type="InterPro" id="IPR002293">
    <property type="entry name" value="AA/rel_permease1"/>
</dbReference>
<evidence type="ECO:0000313" key="7">
    <source>
        <dbReference type="EMBL" id="PSR26390.1"/>
    </source>
</evidence>
<feature type="transmembrane region" description="Helical" evidence="6">
    <location>
        <begin position="306"/>
        <end position="330"/>
    </location>
</feature>
<dbReference type="InterPro" id="IPR050367">
    <property type="entry name" value="APC_superfamily"/>
</dbReference>
<feature type="transmembrane region" description="Helical" evidence="6">
    <location>
        <begin position="468"/>
        <end position="486"/>
    </location>
</feature>
<protein>
    <recommendedName>
        <fullName evidence="9">Amino acid transporter</fullName>
    </recommendedName>
</protein>
<evidence type="ECO:0000256" key="4">
    <source>
        <dbReference type="ARBA" id="ARBA00022989"/>
    </source>
</evidence>
<dbReference type="Gene3D" id="1.20.1740.10">
    <property type="entry name" value="Amino acid/polyamine transporter I"/>
    <property type="match status" value="1"/>
</dbReference>
<organism evidence="7 8">
    <name type="scientific">Sulfobacillus thermosulfidooxidans</name>
    <dbReference type="NCBI Taxonomy" id="28034"/>
    <lineage>
        <taxon>Bacteria</taxon>
        <taxon>Bacillati</taxon>
        <taxon>Bacillota</taxon>
        <taxon>Clostridia</taxon>
        <taxon>Eubacteriales</taxon>
        <taxon>Clostridiales Family XVII. Incertae Sedis</taxon>
        <taxon>Sulfobacillus</taxon>
    </lineage>
</organism>
<dbReference type="Proteomes" id="UP000242705">
    <property type="component" value="Unassembled WGS sequence"/>
</dbReference>
<evidence type="ECO:0000256" key="5">
    <source>
        <dbReference type="ARBA" id="ARBA00023136"/>
    </source>
</evidence>
<gene>
    <name evidence="7" type="ORF">C7B47_10870</name>
</gene>